<dbReference type="EMBL" id="CAJNOT010001342">
    <property type="protein sequence ID" value="CAF1185472.1"/>
    <property type="molecule type" value="Genomic_DNA"/>
</dbReference>
<gene>
    <name evidence="2" type="ORF">JBS370_LOCUS27249</name>
    <name evidence="1" type="ORF">ZHD862_LOCUS21999</name>
</gene>
<dbReference type="Proteomes" id="UP000663836">
    <property type="component" value="Unassembled WGS sequence"/>
</dbReference>
<protein>
    <submittedName>
        <fullName evidence="1">Uncharacterized protein</fullName>
    </submittedName>
</protein>
<dbReference type="SUPFAM" id="SSF140860">
    <property type="entry name" value="Pseudo ankyrin repeat-like"/>
    <property type="match status" value="1"/>
</dbReference>
<reference evidence="1" key="1">
    <citation type="submission" date="2021-02" db="EMBL/GenBank/DDBJ databases">
        <authorList>
            <person name="Nowell W R."/>
        </authorList>
    </citation>
    <scope>NUCLEOTIDE SEQUENCE</scope>
</reference>
<proteinExistence type="predicted"/>
<sequence>MAINKLLLINLNNVHAARPLFIYSITQMFKALIISNIRLLNNRSYTGNGGCNVWYFLFYSIYQLQYFYYTPPDVSINMKCYQAVVDLLLFSIHCQKQAFNIQRWAEESIFDILDMIYSIELAEKNGILIKIIQDEILNIIIDNYVSIVTTPWDEHLNEKFQSILSSLIKKNRLDIVLQLYRRIEHVRHFFNQSRNNLRKKLNLMTGNRTGRELFYILMEEKPLATYFTDKELLFVLLQKKERKLLQKLLQLSPFLVRQLDDNGNDPLLYVCLKVRGCRHRIVKFLLKIGCDHQRQNFNDENFIDAIKLSRNRILLEKLVEEAVIKIDDESGMIQLILEEQKES</sequence>
<accession>A0A814VAM5</accession>
<evidence type="ECO:0000313" key="1">
    <source>
        <dbReference type="EMBL" id="CAF1185472.1"/>
    </source>
</evidence>
<evidence type="ECO:0000313" key="2">
    <source>
        <dbReference type="EMBL" id="CAF4018289.1"/>
    </source>
</evidence>
<dbReference type="Proteomes" id="UP000663864">
    <property type="component" value="Unassembled WGS sequence"/>
</dbReference>
<comment type="caution">
    <text evidence="1">The sequence shown here is derived from an EMBL/GenBank/DDBJ whole genome shotgun (WGS) entry which is preliminary data.</text>
</comment>
<evidence type="ECO:0000313" key="3">
    <source>
        <dbReference type="Proteomes" id="UP000663864"/>
    </source>
</evidence>
<dbReference type="Gene3D" id="1.25.40.20">
    <property type="entry name" value="Ankyrin repeat-containing domain"/>
    <property type="match status" value="1"/>
</dbReference>
<dbReference type="AlphaFoldDB" id="A0A814VAM5"/>
<organism evidence="1 3">
    <name type="scientific">Rotaria sordida</name>
    <dbReference type="NCBI Taxonomy" id="392033"/>
    <lineage>
        <taxon>Eukaryota</taxon>
        <taxon>Metazoa</taxon>
        <taxon>Spiralia</taxon>
        <taxon>Gnathifera</taxon>
        <taxon>Rotifera</taxon>
        <taxon>Eurotatoria</taxon>
        <taxon>Bdelloidea</taxon>
        <taxon>Philodinida</taxon>
        <taxon>Philodinidae</taxon>
        <taxon>Rotaria</taxon>
    </lineage>
</organism>
<name>A0A814VAM5_9BILA</name>
<dbReference type="EMBL" id="CAJOBD010005057">
    <property type="protein sequence ID" value="CAF4018289.1"/>
    <property type="molecule type" value="Genomic_DNA"/>
</dbReference>
<dbReference type="InterPro" id="IPR036770">
    <property type="entry name" value="Ankyrin_rpt-contain_sf"/>
</dbReference>